<feature type="compositionally biased region" description="Basic and acidic residues" evidence="1">
    <location>
        <begin position="371"/>
        <end position="380"/>
    </location>
</feature>
<dbReference type="EMBL" id="LUCM01005876">
    <property type="protein sequence ID" value="KAA0192135.1"/>
    <property type="molecule type" value="Genomic_DNA"/>
</dbReference>
<feature type="compositionally biased region" description="Low complexity" evidence="1">
    <location>
        <begin position="426"/>
        <end position="435"/>
    </location>
</feature>
<dbReference type="PROSITE" id="PS51159">
    <property type="entry name" value="CBM21"/>
    <property type="match status" value="1"/>
</dbReference>
<dbReference type="PANTHER" id="PTHR12307">
    <property type="entry name" value="PROTEIN PHOSPHATASE 1 REGULATORY SUBUNIT"/>
    <property type="match status" value="1"/>
</dbReference>
<feature type="compositionally biased region" description="Basic and acidic residues" evidence="1">
    <location>
        <begin position="107"/>
        <end position="122"/>
    </location>
</feature>
<dbReference type="OrthoDB" id="8942186at2759"/>
<dbReference type="GO" id="GO:0000164">
    <property type="term" value="C:protein phosphatase type 1 complex"/>
    <property type="evidence" value="ECO:0007669"/>
    <property type="project" value="TreeGrafter"/>
</dbReference>
<keyword evidence="4" id="KW-1185">Reference proteome</keyword>
<feature type="region of interest" description="Disordered" evidence="1">
    <location>
        <begin position="100"/>
        <end position="144"/>
    </location>
</feature>
<dbReference type="AlphaFoldDB" id="A0A8E0RSC0"/>
<gene>
    <name evidence="3" type="ORF">FBUS_06177</name>
</gene>
<feature type="region of interest" description="Disordered" evidence="1">
    <location>
        <begin position="410"/>
        <end position="442"/>
    </location>
</feature>
<evidence type="ECO:0000256" key="1">
    <source>
        <dbReference type="SAM" id="MobiDB-lite"/>
    </source>
</evidence>
<dbReference type="Pfam" id="PF03370">
    <property type="entry name" value="CBM_21"/>
    <property type="match status" value="1"/>
</dbReference>
<evidence type="ECO:0000313" key="3">
    <source>
        <dbReference type="EMBL" id="KAA0192135.1"/>
    </source>
</evidence>
<sequence length="635" mass="70428">MSTLKTVTPSTAESTSEHLCEESTEEEQHLNTQQPNSSNTAPVSRSSWAYLKWFVWVTFSGLFNCGISVLESAFDYRWFTNNRRVSPPDSEVPVVVPHLSEESASQFDEKRPYTAECTKEETVPEESSQSVAHEHENSSSSPLPEKCSDISPINGLLCSSEEKLCCSYTTPIWYAGEQINCGYTYVDSVEAPTSPHLSFTLLNAVYADLKNGIIDESKRDLFVEEVLKSVIPRNLSDSSEVSVTPAMRKMYAWTDPNQYPDDLAVDDLLKEGTNNVNHSSDSRFAYPGRLTMSDSSFSPLSPGTAESNTPTGDAPPSDLGLPDIDRQDQTLAWTMSNLKVTQEMRTELQELGASSEPTSRMDSGRPSLSTARERQSRERSPVTTINSARLIDTLSLPTFVPFEGRQMFDNTTSKDFAEEPPKPKRSSSLKSTRSPPGTPGQKAVRFADALGLDLATVRHVFDQENPPKIPASATFDLQLDSDECIAKLGAKQFGLCFAQPGAASNFIRRVLNETVCLEDCHVDMPRGVLTGTIRVKSLGFEKHIAVRITYNNWVTFFDNQASYVQGSYDGATDRFAFSVVFPDTMVPGDRAQFAIRYETHTGEQFWDNNHGQNYCVTCYAKATDLAGDGSWVHYL</sequence>
<dbReference type="InterPro" id="IPR005036">
    <property type="entry name" value="CBM21_dom"/>
</dbReference>
<dbReference type="GO" id="GO:0008157">
    <property type="term" value="F:protein phosphatase 1 binding"/>
    <property type="evidence" value="ECO:0007669"/>
    <property type="project" value="TreeGrafter"/>
</dbReference>
<feature type="compositionally biased region" description="Polar residues" evidence="1">
    <location>
        <begin position="355"/>
        <end position="370"/>
    </location>
</feature>
<feature type="compositionally biased region" description="Basic and acidic residues" evidence="1">
    <location>
        <begin position="15"/>
        <end position="29"/>
    </location>
</feature>
<feature type="compositionally biased region" description="Polar residues" evidence="1">
    <location>
        <begin position="30"/>
        <end position="41"/>
    </location>
</feature>
<feature type="domain" description="CBM21" evidence="2">
    <location>
        <begin position="507"/>
        <end position="617"/>
    </location>
</feature>
<feature type="region of interest" description="Disordered" evidence="1">
    <location>
        <begin position="295"/>
        <end position="324"/>
    </location>
</feature>
<dbReference type="PANTHER" id="PTHR12307:SF53">
    <property type="entry name" value="PROTEIN PHOSPHATASE 1 REGULATORY SUBUNIT"/>
    <property type="match status" value="1"/>
</dbReference>
<feature type="compositionally biased region" description="Polar residues" evidence="1">
    <location>
        <begin position="1"/>
        <end position="12"/>
    </location>
</feature>
<organism evidence="3 4">
    <name type="scientific">Fasciolopsis buskii</name>
    <dbReference type="NCBI Taxonomy" id="27845"/>
    <lineage>
        <taxon>Eukaryota</taxon>
        <taxon>Metazoa</taxon>
        <taxon>Spiralia</taxon>
        <taxon>Lophotrochozoa</taxon>
        <taxon>Platyhelminthes</taxon>
        <taxon>Trematoda</taxon>
        <taxon>Digenea</taxon>
        <taxon>Plagiorchiida</taxon>
        <taxon>Echinostomata</taxon>
        <taxon>Echinostomatoidea</taxon>
        <taxon>Fasciolidae</taxon>
        <taxon>Fasciolopsis</taxon>
    </lineage>
</organism>
<feature type="compositionally biased region" description="Polar residues" evidence="1">
    <location>
        <begin position="295"/>
        <end position="311"/>
    </location>
</feature>
<proteinExistence type="predicted"/>
<dbReference type="Gene3D" id="2.60.40.2440">
    <property type="entry name" value="Carbohydrate binding type-21 domain"/>
    <property type="match status" value="1"/>
</dbReference>
<reference evidence="3" key="1">
    <citation type="submission" date="2019-05" db="EMBL/GenBank/DDBJ databases">
        <title>Annotation for the trematode Fasciolopsis buski.</title>
        <authorList>
            <person name="Choi Y.-J."/>
        </authorList>
    </citation>
    <scope>NUCLEOTIDE SEQUENCE</scope>
    <source>
        <strain evidence="3">HT</strain>
        <tissue evidence="3">Whole worm</tissue>
    </source>
</reference>
<protein>
    <submittedName>
        <fullName evidence="3">Glycogen-binding subunit 76A</fullName>
    </submittedName>
</protein>
<dbReference type="GO" id="GO:2001069">
    <property type="term" value="F:glycogen binding"/>
    <property type="evidence" value="ECO:0007669"/>
    <property type="project" value="TreeGrafter"/>
</dbReference>
<dbReference type="GO" id="GO:0005979">
    <property type="term" value="P:regulation of glycogen biosynthetic process"/>
    <property type="evidence" value="ECO:0007669"/>
    <property type="project" value="TreeGrafter"/>
</dbReference>
<feature type="region of interest" description="Disordered" evidence="1">
    <location>
        <begin position="350"/>
        <end position="383"/>
    </location>
</feature>
<accession>A0A8E0RSC0</accession>
<comment type="caution">
    <text evidence="3">The sequence shown here is derived from an EMBL/GenBank/DDBJ whole genome shotgun (WGS) entry which is preliminary data.</text>
</comment>
<name>A0A8E0RSC0_9TREM</name>
<feature type="region of interest" description="Disordered" evidence="1">
    <location>
        <begin position="1"/>
        <end position="41"/>
    </location>
</feature>
<dbReference type="InterPro" id="IPR038175">
    <property type="entry name" value="CBM21_dom_sf"/>
</dbReference>
<dbReference type="InterPro" id="IPR050782">
    <property type="entry name" value="PP1_regulatory_subunit_3"/>
</dbReference>
<evidence type="ECO:0000259" key="2">
    <source>
        <dbReference type="PROSITE" id="PS51159"/>
    </source>
</evidence>
<dbReference type="Proteomes" id="UP000728185">
    <property type="component" value="Unassembled WGS sequence"/>
</dbReference>
<evidence type="ECO:0000313" key="4">
    <source>
        <dbReference type="Proteomes" id="UP000728185"/>
    </source>
</evidence>